<feature type="region of interest" description="Disordered" evidence="1">
    <location>
        <begin position="1"/>
        <end position="64"/>
    </location>
</feature>
<proteinExistence type="predicted"/>
<organism evidence="2">
    <name type="scientific">Leptocylindrus danicus</name>
    <dbReference type="NCBI Taxonomy" id="163516"/>
    <lineage>
        <taxon>Eukaryota</taxon>
        <taxon>Sar</taxon>
        <taxon>Stramenopiles</taxon>
        <taxon>Ochrophyta</taxon>
        <taxon>Bacillariophyta</taxon>
        <taxon>Coscinodiscophyceae</taxon>
        <taxon>Chaetocerotophycidae</taxon>
        <taxon>Leptocylindrales</taxon>
        <taxon>Leptocylindraceae</taxon>
        <taxon>Leptocylindrus</taxon>
    </lineage>
</organism>
<protein>
    <submittedName>
        <fullName evidence="2">Uncharacterized protein</fullName>
    </submittedName>
</protein>
<evidence type="ECO:0000256" key="1">
    <source>
        <dbReference type="SAM" id="MobiDB-lite"/>
    </source>
</evidence>
<reference evidence="2" key="1">
    <citation type="submission" date="2021-01" db="EMBL/GenBank/DDBJ databases">
        <authorList>
            <person name="Corre E."/>
            <person name="Pelletier E."/>
            <person name="Niang G."/>
            <person name="Scheremetjew M."/>
            <person name="Finn R."/>
            <person name="Kale V."/>
            <person name="Holt S."/>
            <person name="Cochrane G."/>
            <person name="Meng A."/>
            <person name="Brown T."/>
            <person name="Cohen L."/>
        </authorList>
    </citation>
    <scope>NUCLEOTIDE SEQUENCE</scope>
    <source>
        <strain evidence="2">B650</strain>
    </source>
</reference>
<dbReference type="EMBL" id="HBGY01005631">
    <property type="protein sequence ID" value="CAD9562264.1"/>
    <property type="molecule type" value="Transcribed_RNA"/>
</dbReference>
<name>A0A7S2JZS4_9STRA</name>
<dbReference type="AlphaFoldDB" id="A0A7S2JZS4"/>
<sequence length="99" mass="10680">MEELLNSSKMKRISSKVLSNSSKRAATKDAGADAASKNHHNRTESKGRKSGKMKCTDHDCKSESGSAKNYLKVSKGVGLTSLASKMKELEISSARKSAY</sequence>
<evidence type="ECO:0000313" key="2">
    <source>
        <dbReference type="EMBL" id="CAD9562264.1"/>
    </source>
</evidence>
<accession>A0A7S2JZS4</accession>
<gene>
    <name evidence="2" type="ORF">LDAN0321_LOCUS3443</name>
</gene>